<dbReference type="VEuPathDB" id="TrichDB:TVAGG3_0486950"/>
<keyword evidence="1" id="KW-0175">Coiled coil</keyword>
<gene>
    <name evidence="2" type="ORF">TVAG_233380</name>
</gene>
<evidence type="ECO:0000313" key="2">
    <source>
        <dbReference type="EMBL" id="EAY04602.1"/>
    </source>
</evidence>
<organism evidence="2 3">
    <name type="scientific">Trichomonas vaginalis (strain ATCC PRA-98 / G3)</name>
    <dbReference type="NCBI Taxonomy" id="412133"/>
    <lineage>
        <taxon>Eukaryota</taxon>
        <taxon>Metamonada</taxon>
        <taxon>Parabasalia</taxon>
        <taxon>Trichomonadida</taxon>
        <taxon>Trichomonadidae</taxon>
        <taxon>Trichomonas</taxon>
    </lineage>
</organism>
<dbReference type="EMBL" id="DS113471">
    <property type="protein sequence ID" value="EAY04602.1"/>
    <property type="molecule type" value="Genomic_DNA"/>
</dbReference>
<accession>A2ES07</accession>
<dbReference type="OrthoDB" id="10558180at2759"/>
<reference evidence="2" key="1">
    <citation type="submission" date="2006-10" db="EMBL/GenBank/DDBJ databases">
        <authorList>
            <person name="Amadeo P."/>
            <person name="Zhao Q."/>
            <person name="Wortman J."/>
            <person name="Fraser-Liggett C."/>
            <person name="Carlton J."/>
        </authorList>
    </citation>
    <scope>NUCLEOTIDE SEQUENCE</scope>
    <source>
        <strain evidence="2">G3</strain>
    </source>
</reference>
<dbReference type="SMR" id="A2ES07"/>
<dbReference type="AlphaFoldDB" id="A2ES07"/>
<dbReference type="VEuPathDB" id="TrichDB:TVAG_233380"/>
<reference evidence="2" key="2">
    <citation type="journal article" date="2007" name="Science">
        <title>Draft genome sequence of the sexually transmitted pathogen Trichomonas vaginalis.</title>
        <authorList>
            <person name="Carlton J.M."/>
            <person name="Hirt R.P."/>
            <person name="Silva J.C."/>
            <person name="Delcher A.L."/>
            <person name="Schatz M."/>
            <person name="Zhao Q."/>
            <person name="Wortman J.R."/>
            <person name="Bidwell S.L."/>
            <person name="Alsmark U.C.M."/>
            <person name="Besteiro S."/>
            <person name="Sicheritz-Ponten T."/>
            <person name="Noel C.J."/>
            <person name="Dacks J.B."/>
            <person name="Foster P.G."/>
            <person name="Simillion C."/>
            <person name="Van de Peer Y."/>
            <person name="Miranda-Saavedra D."/>
            <person name="Barton G.J."/>
            <person name="Westrop G.D."/>
            <person name="Mueller S."/>
            <person name="Dessi D."/>
            <person name="Fiori P.L."/>
            <person name="Ren Q."/>
            <person name="Paulsen I."/>
            <person name="Zhang H."/>
            <person name="Bastida-Corcuera F.D."/>
            <person name="Simoes-Barbosa A."/>
            <person name="Brown M.T."/>
            <person name="Hayes R.D."/>
            <person name="Mukherjee M."/>
            <person name="Okumura C.Y."/>
            <person name="Schneider R."/>
            <person name="Smith A.J."/>
            <person name="Vanacova S."/>
            <person name="Villalvazo M."/>
            <person name="Haas B.J."/>
            <person name="Pertea M."/>
            <person name="Feldblyum T.V."/>
            <person name="Utterback T.R."/>
            <person name="Shu C.L."/>
            <person name="Osoegawa K."/>
            <person name="de Jong P.J."/>
            <person name="Hrdy I."/>
            <person name="Horvathova L."/>
            <person name="Zubacova Z."/>
            <person name="Dolezal P."/>
            <person name="Malik S.B."/>
            <person name="Logsdon J.M. Jr."/>
            <person name="Henze K."/>
            <person name="Gupta A."/>
            <person name="Wang C.C."/>
            <person name="Dunne R.L."/>
            <person name="Upcroft J.A."/>
            <person name="Upcroft P."/>
            <person name="White O."/>
            <person name="Salzberg S.L."/>
            <person name="Tang P."/>
            <person name="Chiu C.-H."/>
            <person name="Lee Y.-S."/>
            <person name="Embley T.M."/>
            <person name="Coombs G.H."/>
            <person name="Mottram J.C."/>
            <person name="Tachezy J."/>
            <person name="Fraser-Liggett C.M."/>
            <person name="Johnson P.J."/>
        </authorList>
    </citation>
    <scope>NUCLEOTIDE SEQUENCE [LARGE SCALE GENOMIC DNA]</scope>
    <source>
        <strain evidence="2">G3</strain>
    </source>
</reference>
<name>A2ES07_TRIV3</name>
<dbReference type="RefSeq" id="XP_001316825.1">
    <property type="nucleotide sequence ID" value="XM_001316790.1"/>
</dbReference>
<protein>
    <submittedName>
        <fullName evidence="2">Uncharacterized protein</fullName>
    </submittedName>
</protein>
<keyword evidence="3" id="KW-1185">Reference proteome</keyword>
<evidence type="ECO:0000313" key="3">
    <source>
        <dbReference type="Proteomes" id="UP000001542"/>
    </source>
</evidence>
<dbReference type="Proteomes" id="UP000001542">
    <property type="component" value="Unassembled WGS sequence"/>
</dbReference>
<dbReference type="InParanoid" id="A2ES07"/>
<evidence type="ECO:0000256" key="1">
    <source>
        <dbReference type="SAM" id="Coils"/>
    </source>
</evidence>
<dbReference type="KEGG" id="tva:4762465"/>
<feature type="coiled-coil region" evidence="1">
    <location>
        <begin position="66"/>
        <end position="93"/>
    </location>
</feature>
<proteinExistence type="predicted"/>
<sequence>MESEDSTAEHPFFHAEAIADSLQAELDIIAATTNAEEELYARNTEVRCAATSAAFKQMQVYRRRRKEILKRLIKEKKEYIEMLKDKINEVDKQLKRQH</sequence>